<dbReference type="Proteomes" id="UP000635726">
    <property type="component" value="Unassembled WGS sequence"/>
</dbReference>
<proteinExistence type="predicted"/>
<feature type="region of interest" description="Disordered" evidence="1">
    <location>
        <begin position="15"/>
        <end position="35"/>
    </location>
</feature>
<name>A0A917PH31_9DEIO</name>
<evidence type="ECO:0000313" key="2">
    <source>
        <dbReference type="EMBL" id="GGJ78466.1"/>
    </source>
</evidence>
<evidence type="ECO:0000313" key="3">
    <source>
        <dbReference type="Proteomes" id="UP000635726"/>
    </source>
</evidence>
<protein>
    <submittedName>
        <fullName evidence="2">Uncharacterized protein</fullName>
    </submittedName>
</protein>
<dbReference type="AlphaFoldDB" id="A0A917PH31"/>
<evidence type="ECO:0000256" key="1">
    <source>
        <dbReference type="SAM" id="MobiDB-lite"/>
    </source>
</evidence>
<reference evidence="2" key="1">
    <citation type="journal article" date="2014" name="Int. J. Syst. Evol. Microbiol.">
        <title>Complete genome sequence of Corynebacterium casei LMG S-19264T (=DSM 44701T), isolated from a smear-ripened cheese.</title>
        <authorList>
            <consortium name="US DOE Joint Genome Institute (JGI-PGF)"/>
            <person name="Walter F."/>
            <person name="Albersmeier A."/>
            <person name="Kalinowski J."/>
            <person name="Ruckert C."/>
        </authorList>
    </citation>
    <scope>NUCLEOTIDE SEQUENCE</scope>
    <source>
        <strain evidence="2">JCM 14371</strain>
    </source>
</reference>
<comment type="caution">
    <text evidence="2">The sequence shown here is derived from an EMBL/GenBank/DDBJ whole genome shotgun (WGS) entry which is preliminary data.</text>
</comment>
<keyword evidence="3" id="KW-1185">Reference proteome</keyword>
<organism evidence="2 3">
    <name type="scientific">Deinococcus aquiradiocola</name>
    <dbReference type="NCBI Taxonomy" id="393059"/>
    <lineage>
        <taxon>Bacteria</taxon>
        <taxon>Thermotogati</taxon>
        <taxon>Deinococcota</taxon>
        <taxon>Deinococci</taxon>
        <taxon>Deinococcales</taxon>
        <taxon>Deinococcaceae</taxon>
        <taxon>Deinococcus</taxon>
    </lineage>
</organism>
<sequence>MLLEPFYAAVSATMDAPGPSVTSTAQRAVRRPGRPERRFRSWRIRLRGDRKPSALFGQHLSYPLDPGTLLPDDVEETDEIERVLAAKETLSFTYRPPRRNLDDVS</sequence>
<dbReference type="EMBL" id="BMOE01000007">
    <property type="protein sequence ID" value="GGJ78466.1"/>
    <property type="molecule type" value="Genomic_DNA"/>
</dbReference>
<accession>A0A917PH31</accession>
<gene>
    <name evidence="2" type="ORF">GCM10008939_22930</name>
</gene>
<reference evidence="2" key="2">
    <citation type="submission" date="2020-09" db="EMBL/GenBank/DDBJ databases">
        <authorList>
            <person name="Sun Q."/>
            <person name="Ohkuma M."/>
        </authorList>
    </citation>
    <scope>NUCLEOTIDE SEQUENCE</scope>
    <source>
        <strain evidence="2">JCM 14371</strain>
    </source>
</reference>